<name>A0A918UE43_9SPHN</name>
<dbReference type="PANTHER" id="PTHR43656:SF2">
    <property type="entry name" value="BINDING OXIDOREDUCTASE, PUTATIVE (AFU_ORTHOLOGUE AFUA_2G08260)-RELATED"/>
    <property type="match status" value="1"/>
</dbReference>
<evidence type="ECO:0000256" key="1">
    <source>
        <dbReference type="ARBA" id="ARBA00022630"/>
    </source>
</evidence>
<dbReference type="Proteomes" id="UP000648075">
    <property type="component" value="Unassembled WGS sequence"/>
</dbReference>
<protein>
    <submittedName>
        <fullName evidence="4">NADH oxidase</fullName>
    </submittedName>
</protein>
<evidence type="ECO:0000313" key="4">
    <source>
        <dbReference type="EMBL" id="GGY95884.1"/>
    </source>
</evidence>
<sequence>MTAATLDTPLRLPCGTTIPNRIGKSATQEGLATPLGHASELNRTLYRRWSEGGAGLLISGDVMVDYSHRERPGNIVIDNNGGMAELRAWAEAGQVAGNQLWMQINQPGRQTPIDVQKHPLGPSANMEGLPPEGFGMPRAMTGSQIEDLIRRFGVVAAIARETGFSGVQLHAAHGFMASSFLSPLCNTRTDEWGGSLENRARFLIESLRAIRRAVGADFPVSVKMNSADFHKGGFDMDQSMAVIEMLNAENLDLLEVSGGNYNAPAMIGAIGENQPLARKKAERTLRREAYFMDYARRVRPVAKMPLMITGGFRTRDNMDEALAENATDVIGLARPFCASTDFPARLLRGEITQVPMIEETMLLDRAAYVGKLDDREFNLMESNFQLAWMYVQLTNLGKGEDIDWGLSLEDAPGAFEDLERSREMARREARGELQPAG</sequence>
<keyword evidence="2" id="KW-0560">Oxidoreductase</keyword>
<keyword evidence="5" id="KW-1185">Reference proteome</keyword>
<dbReference type="RefSeq" id="WP_189619870.1">
    <property type="nucleotide sequence ID" value="NZ_BMZA01000002.1"/>
</dbReference>
<reference evidence="4" key="1">
    <citation type="journal article" date="2014" name="Int. J. Syst. Evol. Microbiol.">
        <title>Complete genome sequence of Corynebacterium casei LMG S-19264T (=DSM 44701T), isolated from a smear-ripened cheese.</title>
        <authorList>
            <consortium name="US DOE Joint Genome Institute (JGI-PGF)"/>
            <person name="Walter F."/>
            <person name="Albersmeier A."/>
            <person name="Kalinowski J."/>
            <person name="Ruckert C."/>
        </authorList>
    </citation>
    <scope>NUCLEOTIDE SEQUENCE</scope>
    <source>
        <strain evidence="4">KCTC 32255</strain>
    </source>
</reference>
<dbReference type="Pfam" id="PF00724">
    <property type="entry name" value="Oxidored_FMN"/>
    <property type="match status" value="1"/>
</dbReference>
<dbReference type="PANTHER" id="PTHR43656">
    <property type="entry name" value="BINDING OXIDOREDUCTASE, PUTATIVE (AFU_ORTHOLOGUE AFUA_2G08260)-RELATED"/>
    <property type="match status" value="1"/>
</dbReference>
<gene>
    <name evidence="4" type="ORF">GCM10011614_08290</name>
</gene>
<dbReference type="GO" id="GO:0016491">
    <property type="term" value="F:oxidoreductase activity"/>
    <property type="evidence" value="ECO:0007669"/>
    <property type="project" value="UniProtKB-KW"/>
</dbReference>
<comment type="caution">
    <text evidence="4">The sequence shown here is derived from an EMBL/GenBank/DDBJ whole genome shotgun (WGS) entry which is preliminary data.</text>
</comment>
<dbReference type="SUPFAM" id="SSF51395">
    <property type="entry name" value="FMN-linked oxidoreductases"/>
    <property type="match status" value="1"/>
</dbReference>
<evidence type="ECO:0000313" key="5">
    <source>
        <dbReference type="Proteomes" id="UP000648075"/>
    </source>
</evidence>
<dbReference type="InterPro" id="IPR013785">
    <property type="entry name" value="Aldolase_TIM"/>
</dbReference>
<dbReference type="CDD" id="cd04733">
    <property type="entry name" value="OYE_like_2_FMN"/>
    <property type="match status" value="1"/>
</dbReference>
<dbReference type="EMBL" id="BMZA01000002">
    <property type="protein sequence ID" value="GGY95884.1"/>
    <property type="molecule type" value="Genomic_DNA"/>
</dbReference>
<accession>A0A918UE43</accession>
<feature type="domain" description="NADH:flavin oxidoreductase/NADH oxidase N-terminal" evidence="3">
    <location>
        <begin position="9"/>
        <end position="348"/>
    </location>
</feature>
<organism evidence="4 5">
    <name type="scientific">Novosphingobium colocasiae</name>
    <dbReference type="NCBI Taxonomy" id="1256513"/>
    <lineage>
        <taxon>Bacteria</taxon>
        <taxon>Pseudomonadati</taxon>
        <taxon>Pseudomonadota</taxon>
        <taxon>Alphaproteobacteria</taxon>
        <taxon>Sphingomonadales</taxon>
        <taxon>Sphingomonadaceae</taxon>
        <taxon>Novosphingobium</taxon>
    </lineage>
</organism>
<evidence type="ECO:0000259" key="3">
    <source>
        <dbReference type="Pfam" id="PF00724"/>
    </source>
</evidence>
<proteinExistence type="predicted"/>
<dbReference type="GO" id="GO:0010181">
    <property type="term" value="F:FMN binding"/>
    <property type="evidence" value="ECO:0007669"/>
    <property type="project" value="InterPro"/>
</dbReference>
<dbReference type="Gene3D" id="3.20.20.70">
    <property type="entry name" value="Aldolase class I"/>
    <property type="match status" value="1"/>
</dbReference>
<evidence type="ECO:0000256" key="2">
    <source>
        <dbReference type="ARBA" id="ARBA00023002"/>
    </source>
</evidence>
<dbReference type="InterPro" id="IPR051799">
    <property type="entry name" value="NADH_flavin_oxidoreductase"/>
</dbReference>
<dbReference type="InterPro" id="IPR001155">
    <property type="entry name" value="OxRdtase_FMN_N"/>
</dbReference>
<keyword evidence="1" id="KW-0285">Flavoprotein</keyword>
<dbReference type="AlphaFoldDB" id="A0A918UE43"/>
<reference evidence="4" key="2">
    <citation type="submission" date="2020-09" db="EMBL/GenBank/DDBJ databases">
        <authorList>
            <person name="Sun Q."/>
            <person name="Kim S."/>
        </authorList>
    </citation>
    <scope>NUCLEOTIDE SEQUENCE</scope>
    <source>
        <strain evidence="4">KCTC 32255</strain>
    </source>
</reference>